<evidence type="ECO:0000256" key="2">
    <source>
        <dbReference type="ARBA" id="ARBA00022475"/>
    </source>
</evidence>
<reference evidence="8 9" key="1">
    <citation type="submission" date="2019-08" db="EMBL/GenBank/DDBJ databases">
        <title>Luteimonas viscosus sp. nov., isolated from soil of a sunflower field.</title>
        <authorList>
            <person name="Jianli Z."/>
            <person name="Ying Z."/>
        </authorList>
    </citation>
    <scope>NUCLEOTIDE SEQUENCE [LARGE SCALE GENOMIC DNA]</scope>
    <source>
        <strain evidence="8 9">XBU10</strain>
    </source>
</reference>
<keyword evidence="5" id="KW-0564">Palmitate</keyword>
<evidence type="ECO:0000256" key="3">
    <source>
        <dbReference type="ARBA" id="ARBA00022729"/>
    </source>
</evidence>
<sequence>MKRLMAMMLLAMFSVGMLSACNTTKGFGQDVEKVGDKIEDAADDTGGTDPK</sequence>
<keyword evidence="3 7" id="KW-0732">Signal</keyword>
<evidence type="ECO:0000256" key="4">
    <source>
        <dbReference type="ARBA" id="ARBA00023136"/>
    </source>
</evidence>
<dbReference type="EMBL" id="VTFT01000001">
    <property type="protein sequence ID" value="TYT27066.1"/>
    <property type="molecule type" value="Genomic_DNA"/>
</dbReference>
<evidence type="ECO:0000256" key="5">
    <source>
        <dbReference type="ARBA" id="ARBA00023139"/>
    </source>
</evidence>
<dbReference type="OrthoDB" id="9181810at2"/>
<dbReference type="RefSeq" id="WP_149103620.1">
    <property type="nucleotide sequence ID" value="NZ_VTFT01000001.1"/>
</dbReference>
<dbReference type="Proteomes" id="UP000324973">
    <property type="component" value="Unassembled WGS sequence"/>
</dbReference>
<keyword evidence="4" id="KW-0472">Membrane</keyword>
<name>A0A5D4XQZ4_9GAMM</name>
<comment type="similarity">
    <text evidence="1">Belongs to the EcnA/EcnB lipoprotein family.</text>
</comment>
<dbReference type="GO" id="GO:0009636">
    <property type="term" value="P:response to toxic substance"/>
    <property type="evidence" value="ECO:0007669"/>
    <property type="project" value="InterPro"/>
</dbReference>
<comment type="caution">
    <text evidence="8">The sequence shown here is derived from an EMBL/GenBank/DDBJ whole genome shotgun (WGS) entry which is preliminary data.</text>
</comment>
<dbReference type="Pfam" id="PF08085">
    <property type="entry name" value="Entericidin"/>
    <property type="match status" value="1"/>
</dbReference>
<evidence type="ECO:0000256" key="7">
    <source>
        <dbReference type="SAM" id="SignalP"/>
    </source>
</evidence>
<evidence type="ECO:0000256" key="1">
    <source>
        <dbReference type="ARBA" id="ARBA00010296"/>
    </source>
</evidence>
<dbReference type="InterPro" id="IPR012556">
    <property type="entry name" value="Entericidin"/>
</dbReference>
<dbReference type="GO" id="GO:0016020">
    <property type="term" value="C:membrane"/>
    <property type="evidence" value="ECO:0007669"/>
    <property type="project" value="InterPro"/>
</dbReference>
<evidence type="ECO:0000313" key="9">
    <source>
        <dbReference type="Proteomes" id="UP000324973"/>
    </source>
</evidence>
<dbReference type="AlphaFoldDB" id="A0A5D4XQZ4"/>
<proteinExistence type="inferred from homology"/>
<feature type="signal peptide" evidence="7">
    <location>
        <begin position="1"/>
        <end position="20"/>
    </location>
</feature>
<organism evidence="8 9">
    <name type="scientific">Luteimonas viscosa</name>
    <dbReference type="NCBI Taxonomy" id="1132694"/>
    <lineage>
        <taxon>Bacteria</taxon>
        <taxon>Pseudomonadati</taxon>
        <taxon>Pseudomonadota</taxon>
        <taxon>Gammaproteobacteria</taxon>
        <taxon>Lysobacterales</taxon>
        <taxon>Lysobacteraceae</taxon>
        <taxon>Luteimonas</taxon>
    </lineage>
</organism>
<protein>
    <submittedName>
        <fullName evidence="8">Entericidin A/B family lipoprotein</fullName>
    </submittedName>
</protein>
<keyword evidence="2" id="KW-1003">Cell membrane</keyword>
<keyword evidence="9" id="KW-1185">Reference proteome</keyword>
<gene>
    <name evidence="8" type="ORF">FZO89_12805</name>
</gene>
<feature type="chain" id="PRO_5022945711" evidence="7">
    <location>
        <begin position="21"/>
        <end position="51"/>
    </location>
</feature>
<evidence type="ECO:0000313" key="8">
    <source>
        <dbReference type="EMBL" id="TYT27066.1"/>
    </source>
</evidence>
<keyword evidence="6 8" id="KW-0449">Lipoprotein</keyword>
<accession>A0A5D4XQZ4</accession>
<dbReference type="PROSITE" id="PS51257">
    <property type="entry name" value="PROKAR_LIPOPROTEIN"/>
    <property type="match status" value="1"/>
</dbReference>
<evidence type="ECO:0000256" key="6">
    <source>
        <dbReference type="ARBA" id="ARBA00023288"/>
    </source>
</evidence>